<organism evidence="2 3">
    <name type="scientific">Tribonema minus</name>
    <dbReference type="NCBI Taxonomy" id="303371"/>
    <lineage>
        <taxon>Eukaryota</taxon>
        <taxon>Sar</taxon>
        <taxon>Stramenopiles</taxon>
        <taxon>Ochrophyta</taxon>
        <taxon>PX clade</taxon>
        <taxon>Xanthophyceae</taxon>
        <taxon>Tribonematales</taxon>
        <taxon>Tribonemataceae</taxon>
        <taxon>Tribonema</taxon>
    </lineage>
</organism>
<accession>A0A835YU02</accession>
<feature type="chain" id="PRO_5032314756" evidence="1">
    <location>
        <begin position="40"/>
        <end position="74"/>
    </location>
</feature>
<evidence type="ECO:0000256" key="1">
    <source>
        <dbReference type="SAM" id="SignalP"/>
    </source>
</evidence>
<keyword evidence="3" id="KW-1185">Reference proteome</keyword>
<evidence type="ECO:0000313" key="3">
    <source>
        <dbReference type="Proteomes" id="UP000664859"/>
    </source>
</evidence>
<feature type="signal peptide" evidence="1">
    <location>
        <begin position="1"/>
        <end position="39"/>
    </location>
</feature>
<dbReference type="EMBL" id="JAFCMP010000368">
    <property type="protein sequence ID" value="KAG5180673.1"/>
    <property type="molecule type" value="Genomic_DNA"/>
</dbReference>
<proteinExistence type="predicted"/>
<dbReference type="Proteomes" id="UP000664859">
    <property type="component" value="Unassembled WGS sequence"/>
</dbReference>
<keyword evidence="1" id="KW-0732">Signal</keyword>
<comment type="caution">
    <text evidence="2">The sequence shown here is derived from an EMBL/GenBank/DDBJ whole genome shotgun (WGS) entry which is preliminary data.</text>
</comment>
<evidence type="ECO:0000313" key="2">
    <source>
        <dbReference type="EMBL" id="KAG5180673.1"/>
    </source>
</evidence>
<sequence length="74" mass="8501">MTTWRQRTRKRPMTTLSRKLLLLLLLLLLLPDTLPVTEARTHLHMGMSRSEVCNFILTVKRAKRAGSWLAGDEG</sequence>
<protein>
    <submittedName>
        <fullName evidence="2">Uncharacterized protein</fullName>
    </submittedName>
</protein>
<dbReference type="AlphaFoldDB" id="A0A835YU02"/>
<reference evidence="2" key="1">
    <citation type="submission" date="2021-02" db="EMBL/GenBank/DDBJ databases">
        <title>First Annotated Genome of the Yellow-green Alga Tribonema minus.</title>
        <authorList>
            <person name="Mahan K.M."/>
        </authorList>
    </citation>
    <scope>NUCLEOTIDE SEQUENCE</scope>
    <source>
        <strain evidence="2">UTEX B ZZ1240</strain>
    </source>
</reference>
<gene>
    <name evidence="2" type="ORF">JKP88DRAFT_222916</name>
</gene>
<name>A0A835YU02_9STRA</name>